<dbReference type="InterPro" id="IPR003593">
    <property type="entry name" value="AAA+_ATPase"/>
</dbReference>
<dbReference type="Pfam" id="PF08402">
    <property type="entry name" value="TOBE_2"/>
    <property type="match status" value="1"/>
</dbReference>
<dbReference type="InterPro" id="IPR012340">
    <property type="entry name" value="NA-bd_OB-fold"/>
</dbReference>
<protein>
    <submittedName>
        <fullName evidence="9">ABC transporter ATP-binding protein</fullName>
    </submittedName>
</protein>
<evidence type="ECO:0000256" key="6">
    <source>
        <dbReference type="ARBA" id="ARBA00022967"/>
    </source>
</evidence>
<dbReference type="OrthoDB" id="5298774at2"/>
<evidence type="ECO:0000259" key="8">
    <source>
        <dbReference type="PROSITE" id="PS50893"/>
    </source>
</evidence>
<dbReference type="GO" id="GO:0016887">
    <property type="term" value="F:ATP hydrolysis activity"/>
    <property type="evidence" value="ECO:0007669"/>
    <property type="project" value="InterPro"/>
</dbReference>
<dbReference type="SUPFAM" id="SSF52540">
    <property type="entry name" value="P-loop containing nucleoside triphosphate hydrolases"/>
    <property type="match status" value="1"/>
</dbReference>
<keyword evidence="3" id="KW-0997">Cell inner membrane</keyword>
<gene>
    <name evidence="9" type="ORF">EHV23_01280</name>
</gene>
<dbReference type="PANTHER" id="PTHR43875">
    <property type="entry name" value="MALTODEXTRIN IMPORT ATP-BINDING PROTEIN MSMX"/>
    <property type="match status" value="1"/>
</dbReference>
<accession>A0A426FQG7</accession>
<dbReference type="GO" id="GO:0022857">
    <property type="term" value="F:transmembrane transporter activity"/>
    <property type="evidence" value="ECO:0007669"/>
    <property type="project" value="InterPro"/>
</dbReference>
<keyword evidence="1" id="KW-0813">Transport</keyword>
<dbReference type="InterPro" id="IPR003439">
    <property type="entry name" value="ABC_transporter-like_ATP-bd"/>
</dbReference>
<dbReference type="InterPro" id="IPR008995">
    <property type="entry name" value="Mo/tungstate-bd_C_term_dom"/>
</dbReference>
<evidence type="ECO:0000256" key="7">
    <source>
        <dbReference type="ARBA" id="ARBA00023136"/>
    </source>
</evidence>
<keyword evidence="2" id="KW-1003">Cell membrane</keyword>
<dbReference type="Proteomes" id="UP000270261">
    <property type="component" value="Unassembled WGS sequence"/>
</dbReference>
<dbReference type="AlphaFoldDB" id="A0A426FQG7"/>
<name>A0A426FQG7_9BURK</name>
<keyword evidence="10" id="KW-1185">Reference proteome</keyword>
<dbReference type="Gene3D" id="2.40.50.100">
    <property type="match status" value="1"/>
</dbReference>
<proteinExistence type="predicted"/>
<evidence type="ECO:0000256" key="5">
    <source>
        <dbReference type="ARBA" id="ARBA00022840"/>
    </source>
</evidence>
<dbReference type="InterPro" id="IPR027417">
    <property type="entry name" value="P-loop_NTPase"/>
</dbReference>
<reference evidence="9 10" key="1">
    <citation type="submission" date="2018-11" db="EMBL/GenBank/DDBJ databases">
        <title>Genome sequencing of Lautropia sp. KCOM 2505 (= ChDC F240).</title>
        <authorList>
            <person name="Kook J.-K."/>
            <person name="Park S.-N."/>
            <person name="Lim Y.K."/>
        </authorList>
    </citation>
    <scope>NUCLEOTIDE SEQUENCE [LARGE SCALE GENOMIC DNA]</scope>
    <source>
        <strain evidence="9 10">KCOM 2505</strain>
    </source>
</reference>
<keyword evidence="4" id="KW-0547">Nucleotide-binding</keyword>
<dbReference type="EMBL" id="RRUE01000001">
    <property type="protein sequence ID" value="RRN44939.1"/>
    <property type="molecule type" value="Genomic_DNA"/>
</dbReference>
<keyword evidence="5 9" id="KW-0067">ATP-binding</keyword>
<dbReference type="Gene3D" id="2.40.50.140">
    <property type="entry name" value="Nucleic acid-binding proteins"/>
    <property type="match status" value="1"/>
</dbReference>
<evidence type="ECO:0000313" key="10">
    <source>
        <dbReference type="Proteomes" id="UP000270261"/>
    </source>
</evidence>
<dbReference type="Gene3D" id="3.40.50.300">
    <property type="entry name" value="P-loop containing nucleotide triphosphate hydrolases"/>
    <property type="match status" value="1"/>
</dbReference>
<evidence type="ECO:0000313" key="9">
    <source>
        <dbReference type="EMBL" id="RRN44939.1"/>
    </source>
</evidence>
<evidence type="ECO:0000256" key="4">
    <source>
        <dbReference type="ARBA" id="ARBA00022741"/>
    </source>
</evidence>
<dbReference type="PANTHER" id="PTHR43875:SF15">
    <property type="entry name" value="TREHALOSE IMPORT ATP-BINDING PROTEIN SUGC"/>
    <property type="match status" value="1"/>
</dbReference>
<feature type="domain" description="ABC transporter" evidence="8">
    <location>
        <begin position="3"/>
        <end position="234"/>
    </location>
</feature>
<dbReference type="SUPFAM" id="SSF50331">
    <property type="entry name" value="MOP-like"/>
    <property type="match status" value="1"/>
</dbReference>
<dbReference type="InterPro" id="IPR013611">
    <property type="entry name" value="Transp-assoc_OB_typ2"/>
</dbReference>
<dbReference type="SMART" id="SM00382">
    <property type="entry name" value="AAA"/>
    <property type="match status" value="1"/>
</dbReference>
<evidence type="ECO:0000256" key="1">
    <source>
        <dbReference type="ARBA" id="ARBA00022448"/>
    </source>
</evidence>
<dbReference type="Pfam" id="PF00005">
    <property type="entry name" value="ABC_tran"/>
    <property type="match status" value="1"/>
</dbReference>
<keyword evidence="6" id="KW-1278">Translocase</keyword>
<dbReference type="GO" id="GO:0055052">
    <property type="term" value="C:ATP-binding cassette (ABC) transporter complex, substrate-binding subunit-containing"/>
    <property type="evidence" value="ECO:0007669"/>
    <property type="project" value="TreeGrafter"/>
</dbReference>
<dbReference type="PROSITE" id="PS50893">
    <property type="entry name" value="ABC_TRANSPORTER_2"/>
    <property type="match status" value="1"/>
</dbReference>
<keyword evidence="7" id="KW-0472">Membrane</keyword>
<dbReference type="InterPro" id="IPR047641">
    <property type="entry name" value="ABC_transpr_MalK/UgpC-like"/>
</dbReference>
<dbReference type="GO" id="GO:0005524">
    <property type="term" value="F:ATP binding"/>
    <property type="evidence" value="ECO:0007669"/>
    <property type="project" value="UniProtKB-KW"/>
</dbReference>
<sequence>MTIRCDRICLRDGGRDVLRALSLDIPFGGPLTIVGPAGAGKSALFRVLAGQLRPYAGRLHVHGREVALDGGRNSQVALVDCRSTNYPDFSVWDNIAVPLRLARSKLLEEQVITLAHAVGLGDCLSLRPDELSLVGQRRLALARALAARPALLLLDDPLARLPDAEAGHLLEDLPAICRTAWQQGMAVAVATRSSQVALALGGDTAVVAQGRLQQQEARAIDVLLRPVSLNVARVFGDPPINLLRATLVNHVVHIEQGPSLMLMAPLNVEDPALLAGIRPEDLRLQGSVGDLAFPARVERVECSVHGSRIECRARAGSLTVMAPSLLRPALGESVVLYADPGAVYLFDGAGALVQQIERATERVRRVPEVVPVTDDMPDTVEGPTIFALR</sequence>
<comment type="caution">
    <text evidence="9">The sequence shown here is derived from an EMBL/GenBank/DDBJ whole genome shotgun (WGS) entry which is preliminary data.</text>
</comment>
<dbReference type="RefSeq" id="WP_125094370.1">
    <property type="nucleotide sequence ID" value="NZ_RRUE01000001.1"/>
</dbReference>
<evidence type="ECO:0000256" key="2">
    <source>
        <dbReference type="ARBA" id="ARBA00022475"/>
    </source>
</evidence>
<evidence type="ECO:0000256" key="3">
    <source>
        <dbReference type="ARBA" id="ARBA00022519"/>
    </source>
</evidence>
<organism evidence="9 10">
    <name type="scientific">Lautropia dentalis</name>
    <dbReference type="NCBI Taxonomy" id="2490857"/>
    <lineage>
        <taxon>Bacteria</taxon>
        <taxon>Pseudomonadati</taxon>
        <taxon>Pseudomonadota</taxon>
        <taxon>Betaproteobacteria</taxon>
        <taxon>Burkholderiales</taxon>
        <taxon>Burkholderiaceae</taxon>
        <taxon>Lautropia</taxon>
    </lineage>
</organism>